<evidence type="ECO:0000256" key="1">
    <source>
        <dbReference type="SAM" id="MobiDB-lite"/>
    </source>
</evidence>
<protein>
    <submittedName>
        <fullName evidence="2">Uncharacterized protein</fullName>
    </submittedName>
</protein>
<name>D2QEV0_SPILD</name>
<dbReference type="EMBL" id="CP001769">
    <property type="protein sequence ID" value="ADB41294.1"/>
    <property type="molecule type" value="Genomic_DNA"/>
</dbReference>
<dbReference type="Proteomes" id="UP000002028">
    <property type="component" value="Chromosome"/>
</dbReference>
<dbReference type="RefSeq" id="WP_012929792.1">
    <property type="nucleotide sequence ID" value="NC_013730.1"/>
</dbReference>
<organism evidence="2 3">
    <name type="scientific">Spirosoma linguale (strain ATCC 33905 / DSM 74 / LMG 10896 / Claus 1)</name>
    <dbReference type="NCBI Taxonomy" id="504472"/>
    <lineage>
        <taxon>Bacteria</taxon>
        <taxon>Pseudomonadati</taxon>
        <taxon>Bacteroidota</taxon>
        <taxon>Cytophagia</taxon>
        <taxon>Cytophagales</taxon>
        <taxon>Cytophagaceae</taxon>
        <taxon>Spirosoma</taxon>
    </lineage>
</organism>
<dbReference type="AlphaFoldDB" id="D2QEV0"/>
<feature type="region of interest" description="Disordered" evidence="1">
    <location>
        <begin position="1"/>
        <end position="35"/>
    </location>
</feature>
<sequence>MNTDQNYLGKGDYANDSEQSANTAPSITSTADNQPNLTQQVKVNRQVYEAQKKLLALVEDFIDCHGVSSPVEVVNDLLFRWLTLPSTDLALDTNRTQLLVAQQIINFLTELSESAAKLEQMANCNPK</sequence>
<reference evidence="2 3" key="1">
    <citation type="journal article" date="2010" name="Stand. Genomic Sci.">
        <title>Complete genome sequence of Spirosoma linguale type strain (1).</title>
        <authorList>
            <person name="Lail K."/>
            <person name="Sikorski J."/>
            <person name="Saunders E."/>
            <person name="Lapidus A."/>
            <person name="Glavina Del Rio T."/>
            <person name="Copeland A."/>
            <person name="Tice H."/>
            <person name="Cheng J.-F."/>
            <person name="Lucas S."/>
            <person name="Nolan M."/>
            <person name="Bruce D."/>
            <person name="Goodwin L."/>
            <person name="Pitluck S."/>
            <person name="Ivanova N."/>
            <person name="Mavromatis K."/>
            <person name="Ovchinnikova G."/>
            <person name="Pati A."/>
            <person name="Chen A."/>
            <person name="Palaniappan K."/>
            <person name="Land M."/>
            <person name="Hauser L."/>
            <person name="Chang Y.-J."/>
            <person name="Jeffries C.D."/>
            <person name="Chain P."/>
            <person name="Brettin T."/>
            <person name="Detter J.C."/>
            <person name="Schuetze A."/>
            <person name="Rohde M."/>
            <person name="Tindall B.J."/>
            <person name="Goeker M."/>
            <person name="Bristow J."/>
            <person name="Eisen J.A."/>
            <person name="Markowitz V."/>
            <person name="Hugenholtz P."/>
            <person name="Kyrpides N.C."/>
            <person name="Klenk H.-P."/>
            <person name="Chen F."/>
        </authorList>
    </citation>
    <scope>NUCLEOTIDE SEQUENCE [LARGE SCALE GENOMIC DNA]</scope>
    <source>
        <strain evidence="3">ATCC 33905 / DSM 74 / LMG 10896 / Claus 1</strain>
    </source>
</reference>
<dbReference type="KEGG" id="sli:Slin_5325"/>
<gene>
    <name evidence="2" type="ordered locus">Slin_5325</name>
</gene>
<dbReference type="HOGENOM" id="CLU_1969146_0_0_10"/>
<accession>D2QEV0</accession>
<feature type="compositionally biased region" description="Polar residues" evidence="1">
    <location>
        <begin position="16"/>
        <end position="35"/>
    </location>
</feature>
<evidence type="ECO:0000313" key="2">
    <source>
        <dbReference type="EMBL" id="ADB41294.1"/>
    </source>
</evidence>
<proteinExistence type="predicted"/>
<keyword evidence="3" id="KW-1185">Reference proteome</keyword>
<evidence type="ECO:0000313" key="3">
    <source>
        <dbReference type="Proteomes" id="UP000002028"/>
    </source>
</evidence>